<dbReference type="GO" id="GO:0043565">
    <property type="term" value="F:sequence-specific DNA binding"/>
    <property type="evidence" value="ECO:0007669"/>
    <property type="project" value="TreeGrafter"/>
</dbReference>
<dbReference type="AlphaFoldDB" id="A0AAD6G3F1"/>
<comment type="caution">
    <text evidence="9">The sequence shown here is derived from an EMBL/GenBank/DDBJ whole genome shotgun (WGS) entry which is preliminary data.</text>
</comment>
<dbReference type="GO" id="GO:0000981">
    <property type="term" value="F:DNA-binding transcription factor activity, RNA polymerase II-specific"/>
    <property type="evidence" value="ECO:0007669"/>
    <property type="project" value="InterPro"/>
</dbReference>
<dbReference type="Pfam" id="PF00172">
    <property type="entry name" value="Zn_clus"/>
    <property type="match status" value="1"/>
</dbReference>
<dbReference type="PANTHER" id="PTHR47782">
    <property type="entry name" value="ZN(II)2CYS6 TRANSCRIPTION FACTOR (EUROFUNG)-RELATED"/>
    <property type="match status" value="1"/>
</dbReference>
<keyword evidence="4" id="KW-0805">Transcription regulation</keyword>
<dbReference type="PANTHER" id="PTHR47782:SF12">
    <property type="entry name" value="ZN(II)2CYS6 TRANSCRIPTION FACTOR (EUROFUNG)"/>
    <property type="match status" value="1"/>
</dbReference>
<evidence type="ECO:0000256" key="7">
    <source>
        <dbReference type="ARBA" id="ARBA00023242"/>
    </source>
</evidence>
<comment type="subcellular location">
    <subcellularLocation>
        <location evidence="1">Nucleus</location>
    </subcellularLocation>
</comment>
<dbReference type="InterPro" id="IPR001138">
    <property type="entry name" value="Zn2Cys6_DnaBD"/>
</dbReference>
<evidence type="ECO:0000256" key="2">
    <source>
        <dbReference type="ARBA" id="ARBA00022723"/>
    </source>
</evidence>
<dbReference type="CDD" id="cd12148">
    <property type="entry name" value="fungal_TF_MHR"/>
    <property type="match status" value="1"/>
</dbReference>
<keyword evidence="5" id="KW-0238">DNA-binding</keyword>
<reference evidence="9" key="2">
    <citation type="journal article" date="2023" name="IMA Fungus">
        <title>Comparative genomic study of the Penicillium genus elucidates a diverse pangenome and 15 lateral gene transfer events.</title>
        <authorList>
            <person name="Petersen C."/>
            <person name="Sorensen T."/>
            <person name="Nielsen M.R."/>
            <person name="Sondergaard T.E."/>
            <person name="Sorensen J.L."/>
            <person name="Fitzpatrick D.A."/>
            <person name="Frisvad J.C."/>
            <person name="Nielsen K.L."/>
        </authorList>
    </citation>
    <scope>NUCLEOTIDE SEQUENCE</scope>
    <source>
        <strain evidence="9">IBT 16125</strain>
    </source>
</reference>
<name>A0AAD6G3F1_9EURO</name>
<dbReference type="GO" id="GO:0045944">
    <property type="term" value="P:positive regulation of transcription by RNA polymerase II"/>
    <property type="evidence" value="ECO:0007669"/>
    <property type="project" value="TreeGrafter"/>
</dbReference>
<gene>
    <name evidence="9" type="ORF">N7458_006895</name>
</gene>
<keyword evidence="3" id="KW-0862">Zinc</keyword>
<evidence type="ECO:0000256" key="3">
    <source>
        <dbReference type="ARBA" id="ARBA00022833"/>
    </source>
</evidence>
<keyword evidence="2" id="KW-0479">Metal-binding</keyword>
<dbReference type="Gene3D" id="4.10.240.10">
    <property type="entry name" value="Zn(2)-C6 fungal-type DNA-binding domain"/>
    <property type="match status" value="1"/>
</dbReference>
<dbReference type="EMBL" id="JAPVEA010000006">
    <property type="protein sequence ID" value="KAJ5450446.1"/>
    <property type="molecule type" value="Genomic_DNA"/>
</dbReference>
<evidence type="ECO:0000313" key="10">
    <source>
        <dbReference type="Proteomes" id="UP001213681"/>
    </source>
</evidence>
<dbReference type="InterPro" id="IPR052202">
    <property type="entry name" value="Yeast_MetPath_Reg"/>
</dbReference>
<dbReference type="GO" id="GO:0005634">
    <property type="term" value="C:nucleus"/>
    <property type="evidence" value="ECO:0007669"/>
    <property type="project" value="UniProtKB-SubCell"/>
</dbReference>
<sequence>MSRPFKPRDIACARCFRLKRKCDHVKPTCGECRRKGAECLPARSRKSGDNITVPVAYLKDLERRVAELEGSYPGASTSVELCDAGVQTDFVENGSNDVDIAPTRQSPFWTNGVDESQALVLSSALQPQGLVSRLSPFSPSSLTDSIFQLNDETLDFLRLDKPSFPLVGEDSIWLTELYTNIYFSISHREWPFLNESAWKIWHREEGVTGQEEWRFFFLRMVYAIGASLCSTMHRDPAHLIRSKELYASAMNYYPHVVGHPSMVLQVQASLLLIVYALHSPSSEEIATTVSSILPFCTAAITHLRKYVRIARDDETAAASGEVMSENMFIACYMLNEVIASGWDRPVSPSYRIVDDDLCILGDTIQPPSNANPALGHLFRLRKIQNNIRRSLERSRWRYSEEKDAFSSSLKSALDIWRQDIPRYGTSNVSSGFYHPSWMTKLYDYSILILMEEKRNFLDHEGTEEIFSAVVEVCLQFRRLQEEGHVMCFTWSALVFQFRAAIMLLYLIWATRPIMDNLILQGQNSYDSPEAINACLKNFACFSERWEDATPYYKLFQFLYQKILQTTVTSAVQMDPPGLAEAEAHLDQLKKKYLHRAILGMIEDMMYGGFVQYEAIPDALVTKIL</sequence>
<dbReference type="PROSITE" id="PS50048">
    <property type="entry name" value="ZN2_CY6_FUNGAL_2"/>
    <property type="match status" value="1"/>
</dbReference>
<evidence type="ECO:0000313" key="9">
    <source>
        <dbReference type="EMBL" id="KAJ5450446.1"/>
    </source>
</evidence>
<proteinExistence type="predicted"/>
<dbReference type="InterPro" id="IPR036864">
    <property type="entry name" value="Zn2-C6_fun-type_DNA-bd_sf"/>
</dbReference>
<dbReference type="Proteomes" id="UP001213681">
    <property type="component" value="Unassembled WGS sequence"/>
</dbReference>
<keyword evidence="7" id="KW-0539">Nucleus</keyword>
<dbReference type="RefSeq" id="XP_056765981.1">
    <property type="nucleotide sequence ID" value="XM_056910277.1"/>
</dbReference>
<evidence type="ECO:0000259" key="8">
    <source>
        <dbReference type="PROSITE" id="PS50048"/>
    </source>
</evidence>
<accession>A0AAD6G3F1</accession>
<evidence type="ECO:0000256" key="6">
    <source>
        <dbReference type="ARBA" id="ARBA00023163"/>
    </source>
</evidence>
<dbReference type="GO" id="GO:0008270">
    <property type="term" value="F:zinc ion binding"/>
    <property type="evidence" value="ECO:0007669"/>
    <property type="project" value="InterPro"/>
</dbReference>
<reference evidence="9" key="1">
    <citation type="submission" date="2022-12" db="EMBL/GenBank/DDBJ databases">
        <authorList>
            <person name="Petersen C."/>
        </authorList>
    </citation>
    <scope>NUCLEOTIDE SEQUENCE</scope>
    <source>
        <strain evidence="9">IBT 16125</strain>
    </source>
</reference>
<evidence type="ECO:0000256" key="1">
    <source>
        <dbReference type="ARBA" id="ARBA00004123"/>
    </source>
</evidence>
<feature type="domain" description="Zn(2)-C6 fungal-type" evidence="8">
    <location>
        <begin position="11"/>
        <end position="39"/>
    </location>
</feature>
<evidence type="ECO:0000256" key="4">
    <source>
        <dbReference type="ARBA" id="ARBA00023015"/>
    </source>
</evidence>
<evidence type="ECO:0000256" key="5">
    <source>
        <dbReference type="ARBA" id="ARBA00023125"/>
    </source>
</evidence>
<protein>
    <recommendedName>
        <fullName evidence="8">Zn(2)-C6 fungal-type domain-containing protein</fullName>
    </recommendedName>
</protein>
<organism evidence="9 10">
    <name type="scientific">Penicillium daleae</name>
    <dbReference type="NCBI Taxonomy" id="63821"/>
    <lineage>
        <taxon>Eukaryota</taxon>
        <taxon>Fungi</taxon>
        <taxon>Dikarya</taxon>
        <taxon>Ascomycota</taxon>
        <taxon>Pezizomycotina</taxon>
        <taxon>Eurotiomycetes</taxon>
        <taxon>Eurotiomycetidae</taxon>
        <taxon>Eurotiales</taxon>
        <taxon>Aspergillaceae</taxon>
        <taxon>Penicillium</taxon>
    </lineage>
</organism>
<dbReference type="GeneID" id="81600520"/>
<dbReference type="CDD" id="cd00067">
    <property type="entry name" value="GAL4"/>
    <property type="match status" value="1"/>
</dbReference>
<keyword evidence="10" id="KW-1185">Reference proteome</keyword>
<keyword evidence="6" id="KW-0804">Transcription</keyword>
<dbReference type="SUPFAM" id="SSF57701">
    <property type="entry name" value="Zn2/Cys6 DNA-binding domain"/>
    <property type="match status" value="1"/>
</dbReference>